<dbReference type="SUPFAM" id="SSF52172">
    <property type="entry name" value="CheY-like"/>
    <property type="match status" value="1"/>
</dbReference>
<dbReference type="GO" id="GO:0005829">
    <property type="term" value="C:cytosol"/>
    <property type="evidence" value="ECO:0007669"/>
    <property type="project" value="TreeGrafter"/>
</dbReference>
<keyword evidence="2 8" id="KW-0597">Phosphoprotein</keyword>
<keyword evidence="13" id="KW-1185">Reference proteome</keyword>
<evidence type="ECO:0000256" key="9">
    <source>
        <dbReference type="PROSITE-ProRule" id="PRU01091"/>
    </source>
</evidence>
<keyword evidence="4" id="KW-0805">Transcription regulation</keyword>
<comment type="function">
    <text evidence="7">May play the central regulatory role in sporulation. It may be an element of the effector pathway responsible for the activation of sporulation genes in response to nutritional stress. Spo0A may act in concert with spo0H (a sigma factor) to control the expression of some genes that are critical to the sporulation process.</text>
</comment>
<evidence type="ECO:0000256" key="8">
    <source>
        <dbReference type="PROSITE-ProRule" id="PRU00169"/>
    </source>
</evidence>
<accession>A0A371J5X9</accession>
<evidence type="ECO:0000256" key="6">
    <source>
        <dbReference type="ARBA" id="ARBA00023163"/>
    </source>
</evidence>
<dbReference type="Pfam" id="PF00486">
    <property type="entry name" value="Trans_reg_C"/>
    <property type="match status" value="1"/>
</dbReference>
<evidence type="ECO:0000256" key="4">
    <source>
        <dbReference type="ARBA" id="ARBA00023015"/>
    </source>
</evidence>
<dbReference type="Gene3D" id="3.40.50.2300">
    <property type="match status" value="1"/>
</dbReference>
<keyword evidence="5 9" id="KW-0238">DNA-binding</keyword>
<dbReference type="GO" id="GO:0000156">
    <property type="term" value="F:phosphorelay response regulator activity"/>
    <property type="evidence" value="ECO:0007669"/>
    <property type="project" value="TreeGrafter"/>
</dbReference>
<keyword evidence="3" id="KW-0902">Two-component regulatory system</keyword>
<protein>
    <recommendedName>
        <fullName evidence="1">Stage 0 sporulation protein A homolog</fullName>
    </recommendedName>
</protein>
<reference evidence="12 13" key="1">
    <citation type="journal article" date="2017" name="Genome Announc.">
        <title>Draft Genome Sequence of Romboutsia weinsteinii sp. nov. Strain CCRI-19649(T) Isolated from Surface Water.</title>
        <authorList>
            <person name="Maheux A.F."/>
            <person name="Boudreau D.K."/>
            <person name="Berube E."/>
            <person name="Boissinot M."/>
            <person name="Cantin P."/>
            <person name="Raymond F."/>
            <person name="Corbeil J."/>
            <person name="Omar R.F."/>
            <person name="Bergeron M.G."/>
        </authorList>
    </citation>
    <scope>NUCLEOTIDE SEQUENCE [LARGE SCALE GENOMIC DNA]</scope>
    <source>
        <strain evidence="12 13">CCRI-19649</strain>
    </source>
</reference>
<dbReference type="CDD" id="cd00383">
    <property type="entry name" value="trans_reg_C"/>
    <property type="match status" value="1"/>
</dbReference>
<evidence type="ECO:0000256" key="1">
    <source>
        <dbReference type="ARBA" id="ARBA00018672"/>
    </source>
</evidence>
<feature type="modified residue" description="4-aspartylphosphate" evidence="8">
    <location>
        <position position="53"/>
    </location>
</feature>
<comment type="caution">
    <text evidence="12">The sequence shown here is derived from an EMBL/GenBank/DDBJ whole genome shotgun (WGS) entry which is preliminary data.</text>
</comment>
<dbReference type="PANTHER" id="PTHR48111:SF2">
    <property type="entry name" value="RESPONSE REGULATOR SAER"/>
    <property type="match status" value="1"/>
</dbReference>
<gene>
    <name evidence="12" type="ORF">CHL78_007265</name>
</gene>
<dbReference type="SMART" id="SM00862">
    <property type="entry name" value="Trans_reg_C"/>
    <property type="match status" value="1"/>
</dbReference>
<evidence type="ECO:0000313" key="13">
    <source>
        <dbReference type="Proteomes" id="UP000215694"/>
    </source>
</evidence>
<feature type="domain" description="Response regulatory" evidence="10">
    <location>
        <begin position="4"/>
        <end position="117"/>
    </location>
</feature>
<sequence>MNENILIVDDDKDIVDAIEFYLKAEGFNIVKAYDGIEALDALVEKNIQLIIMDIMMPNMDGLKATFKIRESKNIPIILLSAKSQDMDKIIGLNMGADDYITKPFNPLELTARVKSQLRRYINLGNGNNLQNIDDNRKSLLRSGGLELNIDTKDVLLDGEYIKVTPIEFKILELLLSNQGKVFSSRDIYERVWDEDAYNCEKTVAVHVRRIREKIEINSKEPKYLKVVWGIGYKIEKIL</sequence>
<name>A0A371J5X9_9FIRM</name>
<dbReference type="Pfam" id="PF00072">
    <property type="entry name" value="Response_reg"/>
    <property type="match status" value="1"/>
</dbReference>
<dbReference type="GO" id="GO:0006355">
    <property type="term" value="P:regulation of DNA-templated transcription"/>
    <property type="evidence" value="ECO:0007669"/>
    <property type="project" value="InterPro"/>
</dbReference>
<dbReference type="PROSITE" id="PS51755">
    <property type="entry name" value="OMPR_PHOB"/>
    <property type="match status" value="1"/>
</dbReference>
<evidence type="ECO:0000256" key="7">
    <source>
        <dbReference type="ARBA" id="ARBA00024867"/>
    </source>
</evidence>
<dbReference type="PANTHER" id="PTHR48111">
    <property type="entry name" value="REGULATOR OF RPOS"/>
    <property type="match status" value="1"/>
</dbReference>
<evidence type="ECO:0000313" key="12">
    <source>
        <dbReference type="EMBL" id="RDY28093.1"/>
    </source>
</evidence>
<dbReference type="InterPro" id="IPR016032">
    <property type="entry name" value="Sig_transdc_resp-reg_C-effctor"/>
</dbReference>
<dbReference type="InterPro" id="IPR039420">
    <property type="entry name" value="WalR-like"/>
</dbReference>
<dbReference type="Proteomes" id="UP000215694">
    <property type="component" value="Unassembled WGS sequence"/>
</dbReference>
<dbReference type="EMBL" id="NOJY02000009">
    <property type="protein sequence ID" value="RDY28093.1"/>
    <property type="molecule type" value="Genomic_DNA"/>
</dbReference>
<dbReference type="SUPFAM" id="SSF46894">
    <property type="entry name" value="C-terminal effector domain of the bipartite response regulators"/>
    <property type="match status" value="1"/>
</dbReference>
<dbReference type="InterPro" id="IPR001789">
    <property type="entry name" value="Sig_transdc_resp-reg_receiver"/>
</dbReference>
<evidence type="ECO:0000256" key="5">
    <source>
        <dbReference type="ARBA" id="ARBA00023125"/>
    </source>
</evidence>
<evidence type="ECO:0000259" key="11">
    <source>
        <dbReference type="PROSITE" id="PS51755"/>
    </source>
</evidence>
<dbReference type="GO" id="GO:0032993">
    <property type="term" value="C:protein-DNA complex"/>
    <property type="evidence" value="ECO:0007669"/>
    <property type="project" value="TreeGrafter"/>
</dbReference>
<feature type="domain" description="OmpR/PhoB-type" evidence="11">
    <location>
        <begin position="137"/>
        <end position="236"/>
    </location>
</feature>
<dbReference type="SMART" id="SM00448">
    <property type="entry name" value="REC"/>
    <property type="match status" value="1"/>
</dbReference>
<evidence type="ECO:0000256" key="2">
    <source>
        <dbReference type="ARBA" id="ARBA00022553"/>
    </source>
</evidence>
<dbReference type="InterPro" id="IPR011006">
    <property type="entry name" value="CheY-like_superfamily"/>
</dbReference>
<feature type="DNA-binding region" description="OmpR/PhoB-type" evidence="9">
    <location>
        <begin position="137"/>
        <end position="236"/>
    </location>
</feature>
<evidence type="ECO:0000256" key="3">
    <source>
        <dbReference type="ARBA" id="ARBA00023012"/>
    </source>
</evidence>
<evidence type="ECO:0000259" key="10">
    <source>
        <dbReference type="PROSITE" id="PS50110"/>
    </source>
</evidence>
<dbReference type="InterPro" id="IPR036388">
    <property type="entry name" value="WH-like_DNA-bd_sf"/>
</dbReference>
<dbReference type="RefSeq" id="WP_094367753.1">
    <property type="nucleotide sequence ID" value="NZ_NOJY02000009.1"/>
</dbReference>
<dbReference type="PROSITE" id="PS50110">
    <property type="entry name" value="RESPONSE_REGULATORY"/>
    <property type="match status" value="1"/>
</dbReference>
<dbReference type="AlphaFoldDB" id="A0A371J5X9"/>
<dbReference type="CDD" id="cd17574">
    <property type="entry name" value="REC_OmpR"/>
    <property type="match status" value="1"/>
</dbReference>
<organism evidence="12 13">
    <name type="scientific">Romboutsia weinsteinii</name>
    <dbReference type="NCBI Taxonomy" id="2020949"/>
    <lineage>
        <taxon>Bacteria</taxon>
        <taxon>Bacillati</taxon>
        <taxon>Bacillota</taxon>
        <taxon>Clostridia</taxon>
        <taxon>Peptostreptococcales</taxon>
        <taxon>Peptostreptococcaceae</taxon>
        <taxon>Romboutsia</taxon>
    </lineage>
</organism>
<dbReference type="Gene3D" id="1.10.10.10">
    <property type="entry name" value="Winged helix-like DNA-binding domain superfamily/Winged helix DNA-binding domain"/>
    <property type="match status" value="1"/>
</dbReference>
<proteinExistence type="predicted"/>
<keyword evidence="6" id="KW-0804">Transcription</keyword>
<dbReference type="InterPro" id="IPR001867">
    <property type="entry name" value="OmpR/PhoB-type_DNA-bd"/>
</dbReference>
<dbReference type="FunFam" id="3.40.50.2300:FF:000001">
    <property type="entry name" value="DNA-binding response regulator PhoB"/>
    <property type="match status" value="1"/>
</dbReference>
<dbReference type="OrthoDB" id="9790442at2"/>
<dbReference type="Gene3D" id="6.10.250.690">
    <property type="match status" value="1"/>
</dbReference>
<dbReference type="FunFam" id="1.10.10.10:FF:000018">
    <property type="entry name" value="DNA-binding response regulator ResD"/>
    <property type="match status" value="1"/>
</dbReference>
<dbReference type="GO" id="GO:0000976">
    <property type="term" value="F:transcription cis-regulatory region binding"/>
    <property type="evidence" value="ECO:0007669"/>
    <property type="project" value="TreeGrafter"/>
</dbReference>